<keyword evidence="2" id="KW-1185">Reference proteome</keyword>
<dbReference type="VEuPathDB" id="FungiDB:ASPVEDRAFT_154138"/>
<organism evidence="1 2">
    <name type="scientific">Aspergillus versicolor CBS 583.65</name>
    <dbReference type="NCBI Taxonomy" id="1036611"/>
    <lineage>
        <taxon>Eukaryota</taxon>
        <taxon>Fungi</taxon>
        <taxon>Dikarya</taxon>
        <taxon>Ascomycota</taxon>
        <taxon>Pezizomycotina</taxon>
        <taxon>Eurotiomycetes</taxon>
        <taxon>Eurotiomycetidae</taxon>
        <taxon>Eurotiales</taxon>
        <taxon>Aspergillaceae</taxon>
        <taxon>Aspergillus</taxon>
        <taxon>Aspergillus subgen. Nidulantes</taxon>
    </lineage>
</organism>
<evidence type="ECO:0008006" key="3">
    <source>
        <dbReference type="Google" id="ProtNLM"/>
    </source>
</evidence>
<dbReference type="OrthoDB" id="2522477at2759"/>
<sequence length="379" mass="43253">MSFVVTVSRYPRLLLRIQSLTVDDHNTIDSSQAEYLELVIARLENLRVLIIKGQYTQFSWVPQDLVIRHSRLYVMSLQSPSLGKLQECTLSLGQGDPWDMAGRECIFVHPSLQKLTIIGAQMSNFHSFTERITLTSPLKSLILYCCDLSPATLQKILSVPRNLRVLTYGGARQVGDPLYTSPRPHEYIEAMHAQAGSLKIIVFHPWNFKPSQSRAITFRRFTSLLSLTFMPFCVPTRDAPPIYVNLTPLADSSLPASLITLTILHRACKAISGLENMMKRQLAPIFHAGYLPNLRQVTFFVPMHAITPNGIPDLPLDWDLYFRGRVRAKRRTYQVIQHQPLDCECCDVDMFKTIVDNKVIELTPLTPGFPEWLFNQLRR</sequence>
<gene>
    <name evidence="1" type="ORF">ASPVEDRAFT_154138</name>
</gene>
<evidence type="ECO:0000313" key="1">
    <source>
        <dbReference type="EMBL" id="OJJ06040.1"/>
    </source>
</evidence>
<dbReference type="SUPFAM" id="SSF52047">
    <property type="entry name" value="RNI-like"/>
    <property type="match status" value="1"/>
</dbReference>
<evidence type="ECO:0000313" key="2">
    <source>
        <dbReference type="Proteomes" id="UP000184073"/>
    </source>
</evidence>
<name>A0A1L9PWW8_ASPVE</name>
<dbReference type="EMBL" id="KV878134">
    <property type="protein sequence ID" value="OJJ06040.1"/>
    <property type="molecule type" value="Genomic_DNA"/>
</dbReference>
<dbReference type="InterPro" id="IPR032675">
    <property type="entry name" value="LRR_dom_sf"/>
</dbReference>
<protein>
    <recommendedName>
        <fullName evidence="3">F-box domain-containing protein</fullName>
    </recommendedName>
</protein>
<dbReference type="AlphaFoldDB" id="A0A1L9PWW8"/>
<dbReference type="GeneID" id="63723906"/>
<reference evidence="2" key="1">
    <citation type="journal article" date="2017" name="Genome Biol.">
        <title>Comparative genomics reveals high biological diversity and specific adaptations in the industrially and medically important fungal genus Aspergillus.</title>
        <authorList>
            <person name="de Vries R.P."/>
            <person name="Riley R."/>
            <person name="Wiebenga A."/>
            <person name="Aguilar-Osorio G."/>
            <person name="Amillis S."/>
            <person name="Uchima C.A."/>
            <person name="Anderluh G."/>
            <person name="Asadollahi M."/>
            <person name="Askin M."/>
            <person name="Barry K."/>
            <person name="Battaglia E."/>
            <person name="Bayram O."/>
            <person name="Benocci T."/>
            <person name="Braus-Stromeyer S.A."/>
            <person name="Caldana C."/>
            <person name="Canovas D."/>
            <person name="Cerqueira G.C."/>
            <person name="Chen F."/>
            <person name="Chen W."/>
            <person name="Choi C."/>
            <person name="Clum A."/>
            <person name="Dos Santos R.A."/>
            <person name="Damasio A.R."/>
            <person name="Diallinas G."/>
            <person name="Emri T."/>
            <person name="Fekete E."/>
            <person name="Flipphi M."/>
            <person name="Freyberg S."/>
            <person name="Gallo A."/>
            <person name="Gournas C."/>
            <person name="Habgood R."/>
            <person name="Hainaut M."/>
            <person name="Harispe M.L."/>
            <person name="Henrissat B."/>
            <person name="Hilden K.S."/>
            <person name="Hope R."/>
            <person name="Hossain A."/>
            <person name="Karabika E."/>
            <person name="Karaffa L."/>
            <person name="Karanyi Z."/>
            <person name="Krasevec N."/>
            <person name="Kuo A."/>
            <person name="Kusch H."/>
            <person name="LaButti K."/>
            <person name="Lagendijk E.L."/>
            <person name="Lapidus A."/>
            <person name="Levasseur A."/>
            <person name="Lindquist E."/>
            <person name="Lipzen A."/>
            <person name="Logrieco A.F."/>
            <person name="MacCabe A."/>
            <person name="Maekelae M.R."/>
            <person name="Malavazi I."/>
            <person name="Melin P."/>
            <person name="Meyer V."/>
            <person name="Mielnichuk N."/>
            <person name="Miskei M."/>
            <person name="Molnar A.P."/>
            <person name="Mule G."/>
            <person name="Ngan C.Y."/>
            <person name="Orejas M."/>
            <person name="Orosz E."/>
            <person name="Ouedraogo J.P."/>
            <person name="Overkamp K.M."/>
            <person name="Park H.-S."/>
            <person name="Perrone G."/>
            <person name="Piumi F."/>
            <person name="Punt P.J."/>
            <person name="Ram A.F."/>
            <person name="Ramon A."/>
            <person name="Rauscher S."/>
            <person name="Record E."/>
            <person name="Riano-Pachon D.M."/>
            <person name="Robert V."/>
            <person name="Roehrig J."/>
            <person name="Ruller R."/>
            <person name="Salamov A."/>
            <person name="Salih N.S."/>
            <person name="Samson R.A."/>
            <person name="Sandor E."/>
            <person name="Sanguinetti M."/>
            <person name="Schuetze T."/>
            <person name="Sepcic K."/>
            <person name="Shelest E."/>
            <person name="Sherlock G."/>
            <person name="Sophianopoulou V."/>
            <person name="Squina F.M."/>
            <person name="Sun H."/>
            <person name="Susca A."/>
            <person name="Todd R.B."/>
            <person name="Tsang A."/>
            <person name="Unkles S.E."/>
            <person name="van de Wiele N."/>
            <person name="van Rossen-Uffink D."/>
            <person name="Oliveira J.V."/>
            <person name="Vesth T.C."/>
            <person name="Visser J."/>
            <person name="Yu J.-H."/>
            <person name="Zhou M."/>
            <person name="Andersen M.R."/>
            <person name="Archer D.B."/>
            <person name="Baker S.E."/>
            <person name="Benoit I."/>
            <person name="Brakhage A.A."/>
            <person name="Braus G.H."/>
            <person name="Fischer R."/>
            <person name="Frisvad J.C."/>
            <person name="Goldman G.H."/>
            <person name="Houbraken J."/>
            <person name="Oakley B."/>
            <person name="Pocsi I."/>
            <person name="Scazzocchio C."/>
            <person name="Seiboth B."/>
            <person name="vanKuyk P.A."/>
            <person name="Wortman J."/>
            <person name="Dyer P.S."/>
            <person name="Grigoriev I.V."/>
        </authorList>
    </citation>
    <scope>NUCLEOTIDE SEQUENCE [LARGE SCALE GENOMIC DNA]</scope>
    <source>
        <strain evidence="2">CBS 583.65</strain>
    </source>
</reference>
<accession>A0A1L9PWW8</accession>
<dbReference type="Gene3D" id="3.80.10.10">
    <property type="entry name" value="Ribonuclease Inhibitor"/>
    <property type="match status" value="1"/>
</dbReference>
<dbReference type="STRING" id="1036611.A0A1L9PWW8"/>
<dbReference type="Proteomes" id="UP000184073">
    <property type="component" value="Unassembled WGS sequence"/>
</dbReference>
<dbReference type="RefSeq" id="XP_040671802.1">
    <property type="nucleotide sequence ID" value="XM_040808395.1"/>
</dbReference>
<proteinExistence type="predicted"/>